<evidence type="ECO:0000256" key="1">
    <source>
        <dbReference type="ARBA" id="ARBA00004604"/>
    </source>
</evidence>
<evidence type="ECO:0000313" key="6">
    <source>
        <dbReference type="EMBL" id="KAL1581968.1"/>
    </source>
</evidence>
<feature type="region of interest" description="Disordered" evidence="5">
    <location>
        <begin position="193"/>
        <end position="219"/>
    </location>
</feature>
<comment type="caution">
    <text evidence="6">The sequence shown here is derived from an EMBL/GenBank/DDBJ whole genome shotgun (WGS) entry which is preliminary data.</text>
</comment>
<dbReference type="InterPro" id="IPR028160">
    <property type="entry name" value="Slx9-like"/>
</dbReference>
<feature type="compositionally biased region" description="Basic residues" evidence="5">
    <location>
        <begin position="1"/>
        <end position="16"/>
    </location>
</feature>
<feature type="compositionally biased region" description="Basic residues" evidence="5">
    <location>
        <begin position="157"/>
        <end position="168"/>
    </location>
</feature>
<dbReference type="AlphaFoldDB" id="A0AB34KBQ5"/>
<dbReference type="GO" id="GO:0000462">
    <property type="term" value="P:maturation of SSU-rRNA from tricistronic rRNA transcript (SSU-rRNA, 5.8S rRNA, LSU-rRNA)"/>
    <property type="evidence" value="ECO:0007669"/>
    <property type="project" value="InterPro"/>
</dbReference>
<dbReference type="Proteomes" id="UP000803884">
    <property type="component" value="Unassembled WGS sequence"/>
</dbReference>
<proteinExistence type="inferred from homology"/>
<keyword evidence="7" id="KW-1185">Reference proteome</keyword>
<evidence type="ECO:0000256" key="3">
    <source>
        <dbReference type="ARBA" id="ARBA00021321"/>
    </source>
</evidence>
<evidence type="ECO:0000313" key="7">
    <source>
        <dbReference type="Proteomes" id="UP000803884"/>
    </source>
</evidence>
<dbReference type="RefSeq" id="XP_069225075.1">
    <property type="nucleotide sequence ID" value="XM_069378102.1"/>
</dbReference>
<protein>
    <recommendedName>
        <fullName evidence="3">Ribosome biogenesis protein SLX9</fullName>
    </recommendedName>
</protein>
<feature type="compositionally biased region" description="Basic residues" evidence="5">
    <location>
        <begin position="80"/>
        <end position="90"/>
    </location>
</feature>
<feature type="region of interest" description="Disordered" evidence="5">
    <location>
        <begin position="1"/>
        <end position="169"/>
    </location>
</feature>
<evidence type="ECO:0000256" key="4">
    <source>
        <dbReference type="ARBA" id="ARBA00023242"/>
    </source>
</evidence>
<evidence type="ECO:0000256" key="5">
    <source>
        <dbReference type="SAM" id="MobiDB-lite"/>
    </source>
</evidence>
<name>A0AB34KBQ5_9PEZI</name>
<feature type="compositionally biased region" description="Polar residues" evidence="5">
    <location>
        <begin position="202"/>
        <end position="219"/>
    </location>
</feature>
<dbReference type="Pfam" id="PF15341">
    <property type="entry name" value="SLX9"/>
    <property type="match status" value="1"/>
</dbReference>
<dbReference type="GO" id="GO:0005730">
    <property type="term" value="C:nucleolus"/>
    <property type="evidence" value="ECO:0007669"/>
    <property type="project" value="UniProtKB-SubCell"/>
</dbReference>
<dbReference type="GO" id="GO:0030688">
    <property type="term" value="C:preribosome, small subunit precursor"/>
    <property type="evidence" value="ECO:0007669"/>
    <property type="project" value="InterPro"/>
</dbReference>
<reference evidence="6 7" key="1">
    <citation type="journal article" date="2020" name="Microbiol. Resour. Announc.">
        <title>Draft Genome Sequence of a Cladosporium Species Isolated from the Mesophotic Ascidian Didemnum maculosum.</title>
        <authorList>
            <person name="Gioti A."/>
            <person name="Siaperas R."/>
            <person name="Nikolaivits E."/>
            <person name="Le Goff G."/>
            <person name="Ouazzani J."/>
            <person name="Kotoulas G."/>
            <person name="Topakas E."/>
        </authorList>
    </citation>
    <scope>NUCLEOTIDE SEQUENCE [LARGE SCALE GENOMIC DNA]</scope>
    <source>
        <strain evidence="6 7">TM138-S3</strain>
    </source>
</reference>
<sequence length="243" mass="26739">MAPIRKRTTMRSRAAKTPRDAVSHPRSTFTPPAHIANSLKPKPDGYVEYDEDAAWRTSKKDKRAMKHSVLMNKVRDAGVRKAKPRRPNKKLKTDLESLADALPELDEMAEEGEEDDEDEWEGLSDEEEGMAVDGAPKRRRRVRKAAAGQGKMEMKSLKHKPGAMKRKRAMEGREMDRFGKNLAQLVGSVKKGADFKAGGVGSANSSKGTSGVTAGSSAQADRWAALRNFIGGSMEQNKAFTKT</sequence>
<feature type="compositionally biased region" description="Basic residues" evidence="5">
    <location>
        <begin position="57"/>
        <end position="66"/>
    </location>
</feature>
<dbReference type="GeneID" id="96010940"/>
<accession>A0AB34KBQ5</accession>
<comment type="similarity">
    <text evidence="2">Belongs to the SLX9 family.</text>
</comment>
<dbReference type="GO" id="GO:0030686">
    <property type="term" value="C:90S preribosome"/>
    <property type="evidence" value="ECO:0007669"/>
    <property type="project" value="InterPro"/>
</dbReference>
<dbReference type="EMBL" id="JAAQHG020000089">
    <property type="protein sequence ID" value="KAL1581968.1"/>
    <property type="molecule type" value="Genomic_DNA"/>
</dbReference>
<organism evidence="6 7">
    <name type="scientific">Cladosporium halotolerans</name>
    <dbReference type="NCBI Taxonomy" id="1052096"/>
    <lineage>
        <taxon>Eukaryota</taxon>
        <taxon>Fungi</taxon>
        <taxon>Dikarya</taxon>
        <taxon>Ascomycota</taxon>
        <taxon>Pezizomycotina</taxon>
        <taxon>Dothideomycetes</taxon>
        <taxon>Dothideomycetidae</taxon>
        <taxon>Cladosporiales</taxon>
        <taxon>Cladosporiaceae</taxon>
        <taxon>Cladosporium</taxon>
    </lineage>
</organism>
<keyword evidence="4" id="KW-0539">Nucleus</keyword>
<evidence type="ECO:0000256" key="2">
    <source>
        <dbReference type="ARBA" id="ARBA00011022"/>
    </source>
</evidence>
<gene>
    <name evidence="6" type="ORF">WHR41_09499</name>
</gene>
<comment type="subcellular location">
    <subcellularLocation>
        <location evidence="1">Nucleus</location>
        <location evidence="1">Nucleolus</location>
    </subcellularLocation>
</comment>
<feature type="compositionally biased region" description="Acidic residues" evidence="5">
    <location>
        <begin position="103"/>
        <end position="130"/>
    </location>
</feature>